<keyword evidence="4" id="KW-1185">Reference proteome</keyword>
<dbReference type="PANTHER" id="PTHR14689:SF0">
    <property type="entry name" value="COILED-COIL DOMAIN-CONTAINING PROTEIN 82"/>
    <property type="match status" value="1"/>
</dbReference>
<sequence>MFKSVGKLFGMRRKAEQPKSRIDRRKTRVNMLDQLLDDSDEGSYHSTTSVSSESEYRQSDDDGSYGSDSSYRPKRESGREEEEEDSRSGGGSSSSSSSSSSEAGGRSAVSRGPRRKRAASAAALEDDSSESSDSDVGTEPRRKAQQKKRLKLPDSEDEAMKEKKRESELKEAREAAAKRRERKNKLMELSRRRKTVTPRRRRRTAGSEEEEEEVKEDKAEGKEKAVDSEDSSSEEDANPLMDSSEEEKQADSDSLKDFIVEEEEQKEGEEEEDMGEPKDKDFLSHLPRQFITGSQFTHFQVVVKALLINVLDTSFLKSLYNGERTKRYAQEMKSSLHHFDERLVLPRLENLKQRSRWKDRYKERVECYPKVRITMVNVHTKGCEACELHRHGRFNVRLSGQLYHCNTLQEDQFMPDDSQSFFVGSVCASRTEVYHALKHFKYHLFERCRTALEAQKQGKEQKEEEEEDEPVKDTVNKVFTKLQEAGWINEQYDGFEEHLNAADFFQEEKLD</sequence>
<gene>
    <name evidence="3" type="primary">CCDC82</name>
</gene>
<feature type="compositionally biased region" description="Low complexity" evidence="1">
    <location>
        <begin position="93"/>
        <end position="111"/>
    </location>
</feature>
<dbReference type="GeneTree" id="ENSGT00390000004986"/>
<feature type="region of interest" description="Disordered" evidence="1">
    <location>
        <begin position="1"/>
        <end position="256"/>
    </location>
</feature>
<evidence type="ECO:0000256" key="1">
    <source>
        <dbReference type="SAM" id="MobiDB-lite"/>
    </source>
</evidence>
<dbReference type="RefSeq" id="XP_017559920.1">
    <property type="nucleotide sequence ID" value="XM_017704431.2"/>
</dbReference>
<proteinExistence type="predicted"/>
<reference evidence="3 4" key="1">
    <citation type="submission" date="2020-10" db="EMBL/GenBank/DDBJ databases">
        <title>Pygocentrus nattereri (red-bellied piranha) genome, fPygNat1, primary haplotype.</title>
        <authorList>
            <person name="Myers G."/>
            <person name="Meyer A."/>
            <person name="Karagic N."/>
            <person name="Pippel M."/>
            <person name="Winkler S."/>
            <person name="Tracey A."/>
            <person name="Wood J."/>
            <person name="Formenti G."/>
            <person name="Howe K."/>
            <person name="Fedrigo O."/>
            <person name="Jarvis E.D."/>
        </authorList>
    </citation>
    <scope>NUCLEOTIDE SEQUENCE [LARGE SCALE GENOMIC DNA]</scope>
</reference>
<dbReference type="GeneID" id="108431350"/>
<accession>A0A3B4DWI5</accession>
<feature type="compositionally biased region" description="Basic and acidic residues" evidence="1">
    <location>
        <begin position="246"/>
        <end position="256"/>
    </location>
</feature>
<evidence type="ECO:0000259" key="2">
    <source>
        <dbReference type="Pfam" id="PF13926"/>
    </source>
</evidence>
<feature type="compositionally biased region" description="Acidic residues" evidence="1">
    <location>
        <begin position="228"/>
        <end position="237"/>
    </location>
</feature>
<dbReference type="STRING" id="42514.ENSPNAP00000027853"/>
<organism evidence="3 4">
    <name type="scientific">Pygocentrus nattereri</name>
    <name type="common">Red-bellied piranha</name>
    <dbReference type="NCBI Taxonomy" id="42514"/>
    <lineage>
        <taxon>Eukaryota</taxon>
        <taxon>Metazoa</taxon>
        <taxon>Chordata</taxon>
        <taxon>Craniata</taxon>
        <taxon>Vertebrata</taxon>
        <taxon>Euteleostomi</taxon>
        <taxon>Actinopterygii</taxon>
        <taxon>Neopterygii</taxon>
        <taxon>Teleostei</taxon>
        <taxon>Ostariophysi</taxon>
        <taxon>Characiformes</taxon>
        <taxon>Characoidei</taxon>
        <taxon>Pygocentrus</taxon>
    </lineage>
</organism>
<feature type="compositionally biased region" description="Basic and acidic residues" evidence="1">
    <location>
        <begin position="151"/>
        <end position="190"/>
    </location>
</feature>
<dbReference type="PANTHER" id="PTHR14689">
    <property type="entry name" value="PHORBOL-ESTER_DAG-TYPE DOMAIN-CONTAINING PROTEIN"/>
    <property type="match status" value="1"/>
</dbReference>
<feature type="compositionally biased region" description="Basic and acidic residues" evidence="1">
    <location>
        <begin position="215"/>
        <end position="227"/>
    </location>
</feature>
<evidence type="ECO:0000313" key="3">
    <source>
        <dbReference type="Ensembl" id="ENSPNAP00000027853.1"/>
    </source>
</evidence>
<reference evidence="3" key="3">
    <citation type="submission" date="2025-09" db="UniProtKB">
        <authorList>
            <consortium name="Ensembl"/>
        </authorList>
    </citation>
    <scope>IDENTIFICATION</scope>
</reference>
<feature type="domain" description="DUF4211" evidence="2">
    <location>
        <begin position="257"/>
        <end position="408"/>
    </location>
</feature>
<feature type="compositionally biased region" description="Low complexity" evidence="1">
    <location>
        <begin position="44"/>
        <end position="53"/>
    </location>
</feature>
<feature type="compositionally biased region" description="Basic residues" evidence="1">
    <location>
        <begin position="191"/>
        <end position="204"/>
    </location>
</feature>
<evidence type="ECO:0000313" key="4">
    <source>
        <dbReference type="Proteomes" id="UP001501920"/>
    </source>
</evidence>
<protein>
    <recommendedName>
        <fullName evidence="2">DUF4211 domain-containing protein</fullName>
    </recommendedName>
</protein>
<feature type="region of interest" description="Disordered" evidence="1">
    <location>
        <begin position="456"/>
        <end position="475"/>
    </location>
</feature>
<reference evidence="3" key="2">
    <citation type="submission" date="2025-08" db="UniProtKB">
        <authorList>
            <consortium name="Ensembl"/>
        </authorList>
    </citation>
    <scope>IDENTIFICATION</scope>
</reference>
<dbReference type="AlphaFoldDB" id="A0A3B4DWI5"/>
<dbReference type="InterPro" id="IPR025451">
    <property type="entry name" value="DUF4211"/>
</dbReference>
<dbReference type="Ensembl" id="ENSPNAT00000001471.2">
    <property type="protein sequence ID" value="ENSPNAP00000027853.1"/>
    <property type="gene ID" value="ENSPNAG00000002733.2"/>
</dbReference>
<dbReference type="Pfam" id="PF13926">
    <property type="entry name" value="DUF4211"/>
    <property type="match status" value="1"/>
</dbReference>
<dbReference type="GO" id="GO:0005634">
    <property type="term" value="C:nucleus"/>
    <property type="evidence" value="ECO:0007669"/>
    <property type="project" value="TreeGrafter"/>
</dbReference>
<dbReference type="Proteomes" id="UP001501920">
    <property type="component" value="Chromosome 16"/>
</dbReference>
<feature type="compositionally biased region" description="Acidic residues" evidence="1">
    <location>
        <begin position="124"/>
        <end position="133"/>
    </location>
</feature>
<dbReference type="CTD" id="79780"/>
<name>A0A3B4DWI5_PYGNA</name>
<dbReference type="OrthoDB" id="21499at2759"/>
<dbReference type="OMA" id="HYVHFKR"/>